<dbReference type="Gene3D" id="3.40.50.1000">
    <property type="entry name" value="HAD superfamily/HAD-like"/>
    <property type="match status" value="2"/>
</dbReference>
<dbReference type="InterPro" id="IPR023214">
    <property type="entry name" value="HAD_sf"/>
</dbReference>
<dbReference type="PANTHER" id="PTHR19288:SF46">
    <property type="entry name" value="HALOACID DEHALOGENASE-LIKE HYDROLASE DOMAIN-CONTAINING PROTEIN 2"/>
    <property type="match status" value="1"/>
</dbReference>
<dbReference type="InterPro" id="IPR036412">
    <property type="entry name" value="HAD-like_sf"/>
</dbReference>
<comment type="caution">
    <text evidence="6">The sequence shown here is derived from an EMBL/GenBank/DDBJ whole genome shotgun (WGS) entry which is preliminary data.</text>
</comment>
<dbReference type="PANTHER" id="PTHR19288">
    <property type="entry name" value="4-NITROPHENYLPHOSPHATASE-RELATED"/>
    <property type="match status" value="1"/>
</dbReference>
<dbReference type="CDD" id="cd07509">
    <property type="entry name" value="HAD_PPase"/>
    <property type="match status" value="1"/>
</dbReference>
<dbReference type="SUPFAM" id="SSF56784">
    <property type="entry name" value="HAD-like"/>
    <property type="match status" value="1"/>
</dbReference>
<dbReference type="NCBIfam" id="TIGR01460">
    <property type="entry name" value="HAD-SF-IIA"/>
    <property type="match status" value="1"/>
</dbReference>
<evidence type="ECO:0000313" key="6">
    <source>
        <dbReference type="EMBL" id="GFO26503.1"/>
    </source>
</evidence>
<dbReference type="NCBIfam" id="TIGR01458">
    <property type="entry name" value="HAD-SF-IIA-hyp3"/>
    <property type="match status" value="1"/>
</dbReference>
<keyword evidence="6" id="KW-0378">Hydrolase</keyword>
<evidence type="ECO:0000256" key="3">
    <source>
        <dbReference type="ARBA" id="ARBA00022723"/>
    </source>
</evidence>
<keyword evidence="3" id="KW-0479">Metal-binding</keyword>
<dbReference type="Pfam" id="PF13242">
    <property type="entry name" value="Hydrolase_like"/>
    <property type="match status" value="1"/>
</dbReference>
<protein>
    <recommendedName>
        <fullName evidence="5">Haloacid dehalogenase-like hydrolase domain-containing protein 2</fullName>
    </recommendedName>
</protein>
<name>A0AAV4C682_9GAST</name>
<dbReference type="EMBL" id="BLXT01005841">
    <property type="protein sequence ID" value="GFO26503.1"/>
    <property type="molecule type" value="Genomic_DNA"/>
</dbReference>
<dbReference type="AlphaFoldDB" id="A0AAV4C682"/>
<dbReference type="GO" id="GO:0016791">
    <property type="term" value="F:phosphatase activity"/>
    <property type="evidence" value="ECO:0007669"/>
    <property type="project" value="InterPro"/>
</dbReference>
<proteinExistence type="inferred from homology"/>
<evidence type="ECO:0000256" key="4">
    <source>
        <dbReference type="ARBA" id="ARBA00022842"/>
    </source>
</evidence>
<dbReference type="Pfam" id="PF13344">
    <property type="entry name" value="Hydrolase_6"/>
    <property type="match status" value="1"/>
</dbReference>
<keyword evidence="7" id="KW-1185">Reference proteome</keyword>
<gene>
    <name evidence="6" type="ORF">PoB_005300800</name>
</gene>
<organism evidence="6 7">
    <name type="scientific">Plakobranchus ocellatus</name>
    <dbReference type="NCBI Taxonomy" id="259542"/>
    <lineage>
        <taxon>Eukaryota</taxon>
        <taxon>Metazoa</taxon>
        <taxon>Spiralia</taxon>
        <taxon>Lophotrochozoa</taxon>
        <taxon>Mollusca</taxon>
        <taxon>Gastropoda</taxon>
        <taxon>Heterobranchia</taxon>
        <taxon>Euthyneura</taxon>
        <taxon>Panpulmonata</taxon>
        <taxon>Sacoglossa</taxon>
        <taxon>Placobranchoidea</taxon>
        <taxon>Plakobranchidae</taxon>
        <taxon>Plakobranchus</taxon>
    </lineage>
</organism>
<keyword evidence="4" id="KW-0460">Magnesium</keyword>
<evidence type="ECO:0000313" key="7">
    <source>
        <dbReference type="Proteomes" id="UP000735302"/>
    </source>
</evidence>
<dbReference type="Proteomes" id="UP000735302">
    <property type="component" value="Unassembled WGS sequence"/>
</dbReference>
<evidence type="ECO:0000256" key="5">
    <source>
        <dbReference type="ARBA" id="ARBA00039666"/>
    </source>
</evidence>
<dbReference type="GO" id="GO:0005737">
    <property type="term" value="C:cytoplasm"/>
    <property type="evidence" value="ECO:0007669"/>
    <property type="project" value="TreeGrafter"/>
</dbReference>
<dbReference type="GO" id="GO:0046872">
    <property type="term" value="F:metal ion binding"/>
    <property type="evidence" value="ECO:0007669"/>
    <property type="project" value="UniProtKB-KW"/>
</dbReference>
<dbReference type="InterPro" id="IPR006355">
    <property type="entry name" value="LHPP/HDHD2"/>
</dbReference>
<dbReference type="InterPro" id="IPR006357">
    <property type="entry name" value="HAD-SF_hydro_IIA"/>
</dbReference>
<sequence>MRFLRQSNNDLVLAMSKVKAVLIDLSGTLHIDDDPTPGAVEALTRLQAVPEIKLKYLTNTTKESKRVLMERLTKVGFTNVAEDQVFTSLSAARSLIEAKALRPFFLVDKKAMEDFEGIPQENPNAVVVGLAPEEFAYDNMNKAMRLLHDGAQLIAIHKARYYQRKDGPALGPGPFVSALEYASDVEATVVGKPSENFFLSSIAGFGCGPLECVMIGDDVRDDIGGAQAAGMQGILVRTGKYREGDEHKISPPPCHVVDNFAQAVEIIKTLI</sequence>
<dbReference type="FunFam" id="3.40.50.1000:FF:000060">
    <property type="entry name" value="Haloacid dehalogenase-like hydrolase domain-containing protein 2"/>
    <property type="match status" value="1"/>
</dbReference>
<evidence type="ECO:0000256" key="2">
    <source>
        <dbReference type="ARBA" id="ARBA00007958"/>
    </source>
</evidence>
<accession>A0AAV4C682</accession>
<evidence type="ECO:0000256" key="1">
    <source>
        <dbReference type="ARBA" id="ARBA00001946"/>
    </source>
</evidence>
<comment type="similarity">
    <text evidence="2">Belongs to the HAD-like hydrolase superfamily.</text>
</comment>
<comment type="cofactor">
    <cofactor evidence="1">
        <name>Mg(2+)</name>
        <dbReference type="ChEBI" id="CHEBI:18420"/>
    </cofactor>
</comment>
<reference evidence="6 7" key="1">
    <citation type="journal article" date="2021" name="Elife">
        <title>Chloroplast acquisition without the gene transfer in kleptoplastic sea slugs, Plakobranchus ocellatus.</title>
        <authorList>
            <person name="Maeda T."/>
            <person name="Takahashi S."/>
            <person name="Yoshida T."/>
            <person name="Shimamura S."/>
            <person name="Takaki Y."/>
            <person name="Nagai Y."/>
            <person name="Toyoda A."/>
            <person name="Suzuki Y."/>
            <person name="Arimoto A."/>
            <person name="Ishii H."/>
            <person name="Satoh N."/>
            <person name="Nishiyama T."/>
            <person name="Hasebe M."/>
            <person name="Maruyama T."/>
            <person name="Minagawa J."/>
            <person name="Obokata J."/>
            <person name="Shigenobu S."/>
        </authorList>
    </citation>
    <scope>NUCLEOTIDE SEQUENCE [LARGE SCALE GENOMIC DNA]</scope>
</reference>